<comment type="caution">
    <text evidence="6">The sequence shown here is derived from an EMBL/GenBank/DDBJ whole genome shotgun (WGS) entry which is preliminary data.</text>
</comment>
<dbReference type="GO" id="GO:0006352">
    <property type="term" value="P:DNA-templated transcription initiation"/>
    <property type="evidence" value="ECO:0007669"/>
    <property type="project" value="InterPro"/>
</dbReference>
<dbReference type="NCBIfam" id="TIGR02937">
    <property type="entry name" value="sigma70-ECF"/>
    <property type="match status" value="1"/>
</dbReference>
<dbReference type="InterPro" id="IPR013324">
    <property type="entry name" value="RNA_pol_sigma_r3/r4-like"/>
</dbReference>
<name>A0A4V6PXC9_9SPHI</name>
<dbReference type="AlphaFoldDB" id="A0A4V6PXC9"/>
<dbReference type="Gene3D" id="1.10.10.10">
    <property type="entry name" value="Winged helix-like DNA-binding domain superfamily/Winged helix DNA-binding domain"/>
    <property type="match status" value="1"/>
</dbReference>
<keyword evidence="2" id="KW-0805">Transcription regulation</keyword>
<dbReference type="PANTHER" id="PTHR43133">
    <property type="entry name" value="RNA POLYMERASE ECF-TYPE SIGMA FACTO"/>
    <property type="match status" value="1"/>
</dbReference>
<evidence type="ECO:0000256" key="4">
    <source>
        <dbReference type="ARBA" id="ARBA00023163"/>
    </source>
</evidence>
<dbReference type="Proteomes" id="UP000295292">
    <property type="component" value="Unassembled WGS sequence"/>
</dbReference>
<gene>
    <name evidence="6" type="ORF">CLV99_3781</name>
</gene>
<dbReference type="GO" id="GO:0003677">
    <property type="term" value="F:DNA binding"/>
    <property type="evidence" value="ECO:0007669"/>
    <property type="project" value="InterPro"/>
</dbReference>
<dbReference type="InterPro" id="IPR000792">
    <property type="entry name" value="Tscrpt_reg_LuxR_C"/>
</dbReference>
<comment type="similarity">
    <text evidence="1">Belongs to the sigma-70 factor family. ECF subfamily.</text>
</comment>
<keyword evidence="4" id="KW-0804">Transcription</keyword>
<dbReference type="Pfam" id="PF08281">
    <property type="entry name" value="Sigma70_r4_2"/>
    <property type="match status" value="1"/>
</dbReference>
<dbReference type="PROSITE" id="PS00622">
    <property type="entry name" value="HTH_LUXR_1"/>
    <property type="match status" value="1"/>
</dbReference>
<evidence type="ECO:0000256" key="2">
    <source>
        <dbReference type="ARBA" id="ARBA00023015"/>
    </source>
</evidence>
<sequence length="199" mass="23448">MNMEQTEIERFLKIAEQSPTKAFDIVFERYWEGLYRVACRKVNSSEVAKDIVQEVFIAFWNFLPKLSQQDKIEAYLYSVLRNQVFKLFERDEVRLRHVINCTNSIPVTEESPQDKLLTKELENVVDDEVQNMPERMRLIYLLKNKDGLTVKQISEELGISDQTVKNQLYSANERLRSRVLKYGMLMIVTGNLLLLYQSN</sequence>
<evidence type="ECO:0000256" key="1">
    <source>
        <dbReference type="ARBA" id="ARBA00010641"/>
    </source>
</evidence>
<organism evidence="6 7">
    <name type="scientific">Sphingobacterium yanglingense</name>
    <dbReference type="NCBI Taxonomy" id="1437280"/>
    <lineage>
        <taxon>Bacteria</taxon>
        <taxon>Pseudomonadati</taxon>
        <taxon>Bacteroidota</taxon>
        <taxon>Sphingobacteriia</taxon>
        <taxon>Sphingobacteriales</taxon>
        <taxon>Sphingobacteriaceae</taxon>
        <taxon>Sphingobacterium</taxon>
    </lineage>
</organism>
<dbReference type="GO" id="GO:0016987">
    <property type="term" value="F:sigma factor activity"/>
    <property type="evidence" value="ECO:0007669"/>
    <property type="project" value="UniProtKB-KW"/>
</dbReference>
<dbReference type="OrthoDB" id="679904at2"/>
<dbReference type="PANTHER" id="PTHR43133:SF46">
    <property type="entry name" value="RNA POLYMERASE SIGMA-70 FACTOR ECF SUBFAMILY"/>
    <property type="match status" value="1"/>
</dbReference>
<reference evidence="6 7" key="1">
    <citation type="submission" date="2019-03" db="EMBL/GenBank/DDBJ databases">
        <title>Genomic Encyclopedia of Archaeal and Bacterial Type Strains, Phase II (KMG-II): from individual species to whole genera.</title>
        <authorList>
            <person name="Goeker M."/>
        </authorList>
    </citation>
    <scope>NUCLEOTIDE SEQUENCE [LARGE SCALE GENOMIC DNA]</scope>
    <source>
        <strain evidence="6 7">DSM 28353</strain>
    </source>
</reference>
<keyword evidence="7" id="KW-1185">Reference proteome</keyword>
<evidence type="ECO:0000313" key="7">
    <source>
        <dbReference type="Proteomes" id="UP000295292"/>
    </source>
</evidence>
<feature type="domain" description="HTH luxR-type" evidence="5">
    <location>
        <begin position="147"/>
        <end position="174"/>
    </location>
</feature>
<dbReference type="EMBL" id="SNYV01000017">
    <property type="protein sequence ID" value="TDQ75181.1"/>
    <property type="molecule type" value="Genomic_DNA"/>
</dbReference>
<dbReference type="InterPro" id="IPR036388">
    <property type="entry name" value="WH-like_DNA-bd_sf"/>
</dbReference>
<dbReference type="InterPro" id="IPR007627">
    <property type="entry name" value="RNA_pol_sigma70_r2"/>
</dbReference>
<protein>
    <submittedName>
        <fullName evidence="6">RNA polymerase sigma-70 factor (ECF subfamily)</fullName>
    </submittedName>
</protein>
<dbReference type="SUPFAM" id="SSF88659">
    <property type="entry name" value="Sigma3 and sigma4 domains of RNA polymerase sigma factors"/>
    <property type="match status" value="1"/>
</dbReference>
<dbReference type="InterPro" id="IPR013325">
    <property type="entry name" value="RNA_pol_sigma_r2"/>
</dbReference>
<dbReference type="InterPro" id="IPR014284">
    <property type="entry name" value="RNA_pol_sigma-70_dom"/>
</dbReference>
<evidence type="ECO:0000256" key="3">
    <source>
        <dbReference type="ARBA" id="ARBA00023082"/>
    </source>
</evidence>
<dbReference type="InterPro" id="IPR039425">
    <property type="entry name" value="RNA_pol_sigma-70-like"/>
</dbReference>
<dbReference type="Pfam" id="PF04542">
    <property type="entry name" value="Sigma70_r2"/>
    <property type="match status" value="1"/>
</dbReference>
<evidence type="ECO:0000259" key="5">
    <source>
        <dbReference type="PROSITE" id="PS00622"/>
    </source>
</evidence>
<dbReference type="SUPFAM" id="SSF88946">
    <property type="entry name" value="Sigma2 domain of RNA polymerase sigma factors"/>
    <property type="match status" value="1"/>
</dbReference>
<accession>A0A4V6PXC9</accession>
<dbReference type="InterPro" id="IPR013249">
    <property type="entry name" value="RNA_pol_sigma70_r4_t2"/>
</dbReference>
<proteinExistence type="inferred from homology"/>
<evidence type="ECO:0000313" key="6">
    <source>
        <dbReference type="EMBL" id="TDQ75181.1"/>
    </source>
</evidence>
<dbReference type="Gene3D" id="1.10.1740.10">
    <property type="match status" value="1"/>
</dbReference>
<keyword evidence="3" id="KW-0731">Sigma factor</keyword>